<dbReference type="InterPro" id="IPR058600">
    <property type="entry name" value="YhjD-like"/>
</dbReference>
<reference evidence="1" key="1">
    <citation type="submission" date="2023-04" db="EMBL/GenBank/DDBJ databases">
        <title>Uncovering the Secrets of Slow-Growing Bacteria in Tropical Savanna Soil through Cultivation and Genomic Analysis.</title>
        <authorList>
            <person name="Goncalves O.S."/>
            <person name="Santana M.F."/>
        </authorList>
    </citation>
    <scope>NUCLEOTIDE SEQUENCE</scope>
    <source>
        <strain evidence="1">ANTI</strain>
    </source>
</reference>
<accession>A0AAP4EB01</accession>
<sequence length="132" mass="14957">MTTQITAEDHALVRTYLLLPMVLTAFERDKRILSESAGLRTPGPYVEVVDQAMNAVSSELKDIRAAMRKRGVKVYEETRDSVQVAALYQCRGYHGRFMMLNSYVAAEAGLLMRKYLGLDTRREEAARSTLRP</sequence>
<gene>
    <name evidence="1" type="ORF">QDS18_16820</name>
</gene>
<comment type="caution">
    <text evidence="1">The sequence shown here is derived from an EMBL/GenBank/DDBJ whole genome shotgun (WGS) entry which is preliminary data.</text>
</comment>
<evidence type="ECO:0000313" key="1">
    <source>
        <dbReference type="EMBL" id="MDH2332525.1"/>
    </source>
</evidence>
<name>A0AAP4EB01_PAEPO</name>
<organism evidence="1 2">
    <name type="scientific">Paenibacillus polymyxa</name>
    <name type="common">Bacillus polymyxa</name>
    <dbReference type="NCBI Taxonomy" id="1406"/>
    <lineage>
        <taxon>Bacteria</taxon>
        <taxon>Bacillati</taxon>
        <taxon>Bacillota</taxon>
        <taxon>Bacilli</taxon>
        <taxon>Bacillales</taxon>
        <taxon>Paenibacillaceae</taxon>
        <taxon>Paenibacillus</taxon>
    </lineage>
</organism>
<protein>
    <submittedName>
        <fullName evidence="1">Uncharacterized protein</fullName>
    </submittedName>
</protein>
<dbReference type="RefSeq" id="WP_279834917.1">
    <property type="nucleotide sequence ID" value="NZ_JARVWT010000006.1"/>
</dbReference>
<proteinExistence type="predicted"/>
<evidence type="ECO:0000313" key="2">
    <source>
        <dbReference type="Proteomes" id="UP001229409"/>
    </source>
</evidence>
<dbReference type="EMBL" id="JARVWT010000006">
    <property type="protein sequence ID" value="MDH2332525.1"/>
    <property type="molecule type" value="Genomic_DNA"/>
</dbReference>
<dbReference type="AlphaFoldDB" id="A0AAP4EB01"/>
<dbReference type="Pfam" id="PF26325">
    <property type="entry name" value="YhjD"/>
    <property type="match status" value="1"/>
</dbReference>
<dbReference type="Proteomes" id="UP001229409">
    <property type="component" value="Unassembled WGS sequence"/>
</dbReference>